<organism evidence="9 10">
    <name type="scientific">Fusarium kuroshium</name>
    <dbReference type="NCBI Taxonomy" id="2010991"/>
    <lineage>
        <taxon>Eukaryota</taxon>
        <taxon>Fungi</taxon>
        <taxon>Dikarya</taxon>
        <taxon>Ascomycota</taxon>
        <taxon>Pezizomycotina</taxon>
        <taxon>Sordariomycetes</taxon>
        <taxon>Hypocreomycetidae</taxon>
        <taxon>Hypocreales</taxon>
        <taxon>Nectriaceae</taxon>
        <taxon>Fusarium</taxon>
        <taxon>Fusarium solani species complex</taxon>
    </lineage>
</organism>
<keyword evidence="10" id="KW-1185">Reference proteome</keyword>
<dbReference type="OrthoDB" id="541375at2759"/>
<keyword evidence="5 7" id="KW-0464">Manganese</keyword>
<dbReference type="Gene3D" id="1.20.930.60">
    <property type="match status" value="1"/>
</dbReference>
<evidence type="ECO:0000256" key="4">
    <source>
        <dbReference type="ARBA" id="ARBA00022801"/>
    </source>
</evidence>
<dbReference type="AlphaFoldDB" id="A0A3M2RQU8"/>
<dbReference type="Proteomes" id="UP000277212">
    <property type="component" value="Unassembled WGS sequence"/>
</dbReference>
<comment type="function">
    <text evidence="7">Metal-dependent phosphatase that shows phosphatase activity against several substrates, including fructose-1-phosphate and fructose-6-phosphate. Its preference for fructose-1-phosphate, a strong glycating agent that causes DNA damage rather than a canonical yeast metabolite, suggests a damage-control function in hexose phosphate metabolism.</text>
</comment>
<dbReference type="GO" id="GO:0046872">
    <property type="term" value="F:metal ion binding"/>
    <property type="evidence" value="ECO:0007669"/>
    <property type="project" value="UniProtKB-UniRule"/>
</dbReference>
<feature type="domain" description="Damage-control phosphatase ARMT1-like metal-binding" evidence="8">
    <location>
        <begin position="23"/>
        <end position="444"/>
    </location>
</feature>
<proteinExistence type="inferred from homology"/>
<sequence>MEYDTKTPKSVTSDPKSFASDSVRQRWPVILTQSIDDVYRAVTKATDPEAIAEGKRIIEQLAGLKYEVEHDRKLTPIPDDGFTDEITAYNKEVEALGPDAHWYDVPWLFSECYMYRRISTFFRLTKHWKNYDMFARQKMDTFRSSRPAVLELASKYRQFIEQLRADKDSTHDANAERLLFTEMFEICLWGNATDLSLLTNLTYEDIQKLQGAEARKAAEKNILVNDLPKAYEILKKAQAEGKKERRVDFVLDNAGFELYVDLILAGYLLSSGLATQIVLRPKSIPWFVSDVLPSDFSGLLNAIANPRALYETASEDEELQGKTPEPLSDEAEGDLKFLFQEWATFHSEGQLILRPNRYWTAGGSFWRLPHENPELHEELKPSELIIFKGDLNYRKLTGDAWWPATTPFTEALGPMGPSSGLNVLSLRTCKADVVVGLPEGKDEELRNLEGGGGDTGARRWAWHGKWAVVCLSQGH</sequence>
<dbReference type="GO" id="GO:0006974">
    <property type="term" value="P:DNA damage response"/>
    <property type="evidence" value="ECO:0007669"/>
    <property type="project" value="TreeGrafter"/>
</dbReference>
<evidence type="ECO:0000256" key="1">
    <source>
        <dbReference type="ARBA" id="ARBA00001326"/>
    </source>
</evidence>
<keyword evidence="4 7" id="KW-0378">Hydrolase</keyword>
<keyword evidence="3 7" id="KW-0479">Metal-binding</keyword>
<comment type="caution">
    <text evidence="9">The sequence shown here is derived from an EMBL/GenBank/DDBJ whole genome shotgun (WGS) entry which is preliminary data.</text>
</comment>
<evidence type="ECO:0000256" key="5">
    <source>
        <dbReference type="ARBA" id="ARBA00023211"/>
    </source>
</evidence>
<gene>
    <name evidence="9" type="ORF">CDV36_012816</name>
</gene>
<dbReference type="GO" id="GO:0097023">
    <property type="term" value="F:fructose 6-phosphate aldolase activity"/>
    <property type="evidence" value="ECO:0007669"/>
    <property type="project" value="RHEA"/>
</dbReference>
<name>A0A3M2RQU8_9HYPO</name>
<comment type="catalytic activity">
    <reaction evidence="1 7">
        <text>beta-D-fructose 1-phosphate + H2O = D-fructose + phosphate</text>
        <dbReference type="Rhea" id="RHEA:35603"/>
        <dbReference type="ChEBI" id="CHEBI:15377"/>
        <dbReference type="ChEBI" id="CHEBI:37721"/>
        <dbReference type="ChEBI" id="CHEBI:43474"/>
        <dbReference type="ChEBI" id="CHEBI:138881"/>
    </reaction>
</comment>
<dbReference type="GO" id="GO:0103026">
    <property type="term" value="F:fructose-1-phosphatase activity"/>
    <property type="evidence" value="ECO:0007669"/>
    <property type="project" value="RHEA"/>
</dbReference>
<dbReference type="EC" id="3.1.3.-" evidence="7"/>
<comment type="catalytic activity">
    <reaction evidence="6 7">
        <text>beta-D-fructose 6-phosphate = dihydroxyacetone + D-glyceraldehyde 3-phosphate</text>
        <dbReference type="Rhea" id="RHEA:28002"/>
        <dbReference type="ChEBI" id="CHEBI:16016"/>
        <dbReference type="ChEBI" id="CHEBI:57634"/>
        <dbReference type="ChEBI" id="CHEBI:59776"/>
    </reaction>
</comment>
<comment type="domain">
    <text evidence="7">Subfamily III proteins have a conserved RTxK motif about 40-50 residues from the C-terminus; the threonine may be replaced by serine or cysteine.</text>
</comment>
<evidence type="ECO:0000259" key="8">
    <source>
        <dbReference type="Pfam" id="PF01937"/>
    </source>
</evidence>
<dbReference type="InterPro" id="IPR039763">
    <property type="entry name" value="ARMT1"/>
</dbReference>
<dbReference type="PANTHER" id="PTHR12260:SF6">
    <property type="entry name" value="DAMAGE-CONTROL PHOSPHATASE ARMT1"/>
    <property type="match status" value="1"/>
</dbReference>
<dbReference type="EMBL" id="NKUJ01000333">
    <property type="protein sequence ID" value="RMJ07572.1"/>
    <property type="molecule type" value="Genomic_DNA"/>
</dbReference>
<evidence type="ECO:0000313" key="10">
    <source>
        <dbReference type="Proteomes" id="UP000277212"/>
    </source>
</evidence>
<evidence type="ECO:0000256" key="7">
    <source>
        <dbReference type="RuleBase" id="RU367030"/>
    </source>
</evidence>
<comment type="cofactor">
    <cofactor evidence="7">
        <name>Mn(2+)</name>
        <dbReference type="ChEBI" id="CHEBI:29035"/>
    </cofactor>
    <cofactor evidence="7">
        <name>Ni(2+)</name>
        <dbReference type="ChEBI" id="CHEBI:49786"/>
    </cofactor>
</comment>
<dbReference type="SUPFAM" id="SSF111321">
    <property type="entry name" value="AF1104-like"/>
    <property type="match status" value="1"/>
</dbReference>
<dbReference type="Gene3D" id="3.40.50.10880">
    <property type="entry name" value="Uncharacterised protein PF01937, DUF89, domain 3"/>
    <property type="match status" value="1"/>
</dbReference>
<evidence type="ECO:0000256" key="3">
    <source>
        <dbReference type="ARBA" id="ARBA00022723"/>
    </source>
</evidence>
<evidence type="ECO:0000256" key="2">
    <source>
        <dbReference type="ARBA" id="ARBA00009519"/>
    </source>
</evidence>
<evidence type="ECO:0000256" key="6">
    <source>
        <dbReference type="ARBA" id="ARBA00048809"/>
    </source>
</evidence>
<dbReference type="PANTHER" id="PTHR12260">
    <property type="entry name" value="DAMAGE-CONTROL PHOSPHATASE ARMT1"/>
    <property type="match status" value="1"/>
</dbReference>
<dbReference type="FunFam" id="1.20.930.60:FF:000002">
    <property type="entry name" value="Protein-glutamate O-methyltransferase C1393.13"/>
    <property type="match status" value="1"/>
</dbReference>
<evidence type="ECO:0000313" key="9">
    <source>
        <dbReference type="EMBL" id="RMJ07572.1"/>
    </source>
</evidence>
<protein>
    <recommendedName>
        <fullName evidence="7">Sugar phosphate phosphatase</fullName>
        <ecNumber evidence="7">3.1.3.-</ecNumber>
    </recommendedName>
</protein>
<comment type="similarity">
    <text evidence="2 7">Belongs to the damage-control phosphatase family. Sugar phosphate phosphatase III subfamily.</text>
</comment>
<dbReference type="GO" id="GO:0005634">
    <property type="term" value="C:nucleus"/>
    <property type="evidence" value="ECO:0007669"/>
    <property type="project" value="TreeGrafter"/>
</dbReference>
<dbReference type="InterPro" id="IPR002791">
    <property type="entry name" value="ARMT1-like_metal-bd"/>
</dbReference>
<accession>A0A3M2RQU8</accession>
<dbReference type="Pfam" id="PF01937">
    <property type="entry name" value="ARMT1-like_dom"/>
    <property type="match status" value="1"/>
</dbReference>
<reference evidence="9 10" key="1">
    <citation type="submission" date="2017-06" db="EMBL/GenBank/DDBJ databases">
        <title>Comparative genomic analysis of Ambrosia Fusariam Clade fungi.</title>
        <authorList>
            <person name="Stajich J.E."/>
            <person name="Carrillo J."/>
            <person name="Kijimoto T."/>
            <person name="Eskalen A."/>
            <person name="O'Donnell K."/>
            <person name="Kasson M."/>
        </authorList>
    </citation>
    <scope>NUCLEOTIDE SEQUENCE [LARGE SCALE GENOMIC DNA]</scope>
    <source>
        <strain evidence="9">UCR3666</strain>
    </source>
</reference>
<dbReference type="InterPro" id="IPR036075">
    <property type="entry name" value="ARMT-1-like_metal-bd_sf"/>
</dbReference>
<dbReference type="STRING" id="2010991.A0A3M2RQU8"/>